<keyword evidence="4" id="KW-1185">Reference proteome</keyword>
<dbReference type="Pfam" id="PF12682">
    <property type="entry name" value="Flavodoxin_4"/>
    <property type="match status" value="1"/>
</dbReference>
<dbReference type="STRING" id="1529.SAMN04487885_10847"/>
<dbReference type="GO" id="GO:0009055">
    <property type="term" value="F:electron transfer activity"/>
    <property type="evidence" value="ECO:0007669"/>
    <property type="project" value="InterPro"/>
</dbReference>
<evidence type="ECO:0000313" key="5">
    <source>
        <dbReference type="Proteomes" id="UP000246114"/>
    </source>
</evidence>
<dbReference type="RefSeq" id="WP_027637815.1">
    <property type="nucleotide sequence ID" value="NZ_BAAACD010000008.1"/>
</dbReference>
<dbReference type="PANTHER" id="PTHR39201:SF1">
    <property type="entry name" value="FLAVODOXIN-LIKE DOMAIN-CONTAINING PROTEIN"/>
    <property type="match status" value="1"/>
</dbReference>
<dbReference type="EMBL" id="QAMZ01000056">
    <property type="protein sequence ID" value="PWL51510.1"/>
    <property type="molecule type" value="Genomic_DNA"/>
</dbReference>
<dbReference type="InterPro" id="IPR008254">
    <property type="entry name" value="Flavodoxin/NO_synth"/>
</dbReference>
<dbReference type="GO" id="GO:0010181">
    <property type="term" value="F:FMN binding"/>
    <property type="evidence" value="ECO:0007669"/>
    <property type="project" value="InterPro"/>
</dbReference>
<evidence type="ECO:0000313" key="3">
    <source>
        <dbReference type="EMBL" id="SFF72587.1"/>
    </source>
</evidence>
<dbReference type="AlphaFoldDB" id="A0A1I2L562"/>
<dbReference type="eggNOG" id="COG0716">
    <property type="taxonomic scope" value="Bacteria"/>
</dbReference>
<feature type="domain" description="Flavodoxin-like" evidence="1">
    <location>
        <begin position="3"/>
        <end position="158"/>
    </location>
</feature>
<dbReference type="GeneID" id="90546144"/>
<dbReference type="InterPro" id="IPR001226">
    <property type="entry name" value="Flavodoxin_CS"/>
</dbReference>
<organism evidence="3 4">
    <name type="scientific">Clostridium cadaveris</name>
    <dbReference type="NCBI Taxonomy" id="1529"/>
    <lineage>
        <taxon>Bacteria</taxon>
        <taxon>Bacillati</taxon>
        <taxon>Bacillota</taxon>
        <taxon>Clostridia</taxon>
        <taxon>Eubacteriales</taxon>
        <taxon>Clostridiaceae</taxon>
        <taxon>Clostridium</taxon>
    </lineage>
</organism>
<dbReference type="PROSITE" id="PS00201">
    <property type="entry name" value="FLAVODOXIN"/>
    <property type="match status" value="1"/>
</dbReference>
<dbReference type="GO" id="GO:0016651">
    <property type="term" value="F:oxidoreductase activity, acting on NAD(P)H"/>
    <property type="evidence" value="ECO:0007669"/>
    <property type="project" value="UniProtKB-ARBA"/>
</dbReference>
<evidence type="ECO:0000313" key="2">
    <source>
        <dbReference type="EMBL" id="PWL51510.1"/>
    </source>
</evidence>
<dbReference type="PANTHER" id="PTHR39201">
    <property type="entry name" value="EXPORTED PROTEIN-RELATED"/>
    <property type="match status" value="1"/>
</dbReference>
<gene>
    <name evidence="2" type="ORF">DBY38_14845</name>
    <name evidence="3" type="ORF">SAMN04487885_10847</name>
</gene>
<name>A0A1I2L562_9CLOT</name>
<dbReference type="EMBL" id="FOOE01000008">
    <property type="protein sequence ID" value="SFF72587.1"/>
    <property type="molecule type" value="Genomic_DNA"/>
</dbReference>
<dbReference type="InterPro" id="IPR029039">
    <property type="entry name" value="Flavoprotein-like_sf"/>
</dbReference>
<dbReference type="PROSITE" id="PS50902">
    <property type="entry name" value="FLAVODOXIN_LIKE"/>
    <property type="match status" value="1"/>
</dbReference>
<reference evidence="3 4" key="1">
    <citation type="submission" date="2016-10" db="EMBL/GenBank/DDBJ databases">
        <authorList>
            <person name="de Groot N.N."/>
        </authorList>
    </citation>
    <scope>NUCLEOTIDE SEQUENCE [LARGE SCALE GENOMIC DNA]</scope>
    <source>
        <strain evidence="3 4">NLAE-zl-G419</strain>
    </source>
</reference>
<dbReference type="OrthoDB" id="9806505at2"/>
<dbReference type="Proteomes" id="UP000246114">
    <property type="component" value="Unassembled WGS sequence"/>
</dbReference>
<protein>
    <submittedName>
        <fullName evidence="3">Flavodoxin</fullName>
    </submittedName>
</protein>
<sequence>MKTAVIYYSLEGNTEFIAKKIAEKTQGDMIKLVPDKDYPTGKISKFFWGGKSVMFGEKPKLKNTPIDIESYDRIFIGTPIWAGKFTPPINTFLNTCKIRGKDIILFACHGGGGADKCFNKMKDILKDNNIIGTYDFVDPFFHNVEDWDAKVEKIIVSK</sequence>
<dbReference type="Proteomes" id="UP000182135">
    <property type="component" value="Unassembled WGS sequence"/>
</dbReference>
<evidence type="ECO:0000313" key="4">
    <source>
        <dbReference type="Proteomes" id="UP000182135"/>
    </source>
</evidence>
<dbReference type="Gene3D" id="3.40.50.360">
    <property type="match status" value="1"/>
</dbReference>
<proteinExistence type="predicted"/>
<evidence type="ECO:0000259" key="1">
    <source>
        <dbReference type="PROSITE" id="PS50902"/>
    </source>
</evidence>
<accession>A0A1I2L562</accession>
<dbReference type="SUPFAM" id="SSF52218">
    <property type="entry name" value="Flavoproteins"/>
    <property type="match status" value="1"/>
</dbReference>
<reference evidence="2 5" key="2">
    <citation type="submission" date="2018-03" db="EMBL/GenBank/DDBJ databases">
        <title>The uncultured portion of the human microbiome is neutrally assembled.</title>
        <authorList>
            <person name="Jeraldo P."/>
            <person name="Boardman L."/>
            <person name="White B.A."/>
            <person name="Nelson H."/>
            <person name="Goldenfeld N."/>
            <person name="Chia N."/>
        </authorList>
    </citation>
    <scope>NUCLEOTIDE SEQUENCE [LARGE SCALE GENOMIC DNA]</scope>
    <source>
        <strain evidence="2">CIM:MAG 903</strain>
    </source>
</reference>